<dbReference type="SUPFAM" id="SSF52172">
    <property type="entry name" value="CheY-like"/>
    <property type="match status" value="1"/>
</dbReference>
<organism evidence="3">
    <name type="scientific">Streptomyces sp. R21</name>
    <dbReference type="NCBI Taxonomy" id="3238627"/>
    <lineage>
        <taxon>Bacteria</taxon>
        <taxon>Bacillati</taxon>
        <taxon>Actinomycetota</taxon>
        <taxon>Actinomycetes</taxon>
        <taxon>Kitasatosporales</taxon>
        <taxon>Streptomycetaceae</taxon>
        <taxon>Streptomyces</taxon>
    </lineage>
</organism>
<dbReference type="InterPro" id="IPR011006">
    <property type="entry name" value="CheY-like_superfamily"/>
</dbReference>
<dbReference type="PANTHER" id="PTHR33495:SF2">
    <property type="entry name" value="ANTI-SIGMA FACTOR ANTAGONIST TM_1081-RELATED"/>
    <property type="match status" value="1"/>
</dbReference>
<dbReference type="InterPro" id="IPR058548">
    <property type="entry name" value="MlaB-like_STAS"/>
</dbReference>
<dbReference type="SMART" id="SM01012">
    <property type="entry name" value="ANTAR"/>
    <property type="match status" value="1"/>
</dbReference>
<evidence type="ECO:0000259" key="2">
    <source>
        <dbReference type="PROSITE" id="PS50921"/>
    </source>
</evidence>
<protein>
    <submittedName>
        <fullName evidence="3">ANTAR domain-containing protein</fullName>
    </submittedName>
</protein>
<dbReference type="PANTHER" id="PTHR33495">
    <property type="entry name" value="ANTI-SIGMA FACTOR ANTAGONIST TM_1081-RELATED-RELATED"/>
    <property type="match status" value="1"/>
</dbReference>
<dbReference type="InterPro" id="IPR005561">
    <property type="entry name" value="ANTAR"/>
</dbReference>
<reference evidence="3" key="1">
    <citation type="submission" date="2024-07" db="EMBL/GenBank/DDBJ databases">
        <authorList>
            <person name="Yu S.T."/>
        </authorList>
    </citation>
    <scope>NUCLEOTIDE SEQUENCE</scope>
    <source>
        <strain evidence="3">R21</strain>
    </source>
</reference>
<dbReference type="InterPro" id="IPR036388">
    <property type="entry name" value="WH-like_DNA-bd_sf"/>
</dbReference>
<sequence length="265" mass="28328">MPDLVLSLQLESGEGRLEGESDAIRAATATAADDPLPSLRIEAHAVGDRVLVVVSGDVDIETDQVLQHAAQKALVRSVGGVDLDLSGVEFCDCSGLNVLLRLRRRALEDAKTVAVQAASDSVERLLEVTHTRSLFSHADDTMTAEDDQDVLPGARPLTAEAGTRPDDVEEDLVAEVVQLRRAMQTRPIIDLARGVLMASFRLSAEEAWKVLVTVSQCTNTKLHHVADDLVGAVKGEPLPESLQQQLAAAVATHTAPLEELLDAQA</sequence>
<dbReference type="Gene3D" id="1.10.10.10">
    <property type="entry name" value="Winged helix-like DNA-binding domain superfamily/Winged helix DNA-binding domain"/>
    <property type="match status" value="1"/>
</dbReference>
<dbReference type="Pfam" id="PF13466">
    <property type="entry name" value="STAS_2"/>
    <property type="match status" value="1"/>
</dbReference>
<dbReference type="EMBL" id="CP163435">
    <property type="protein sequence ID" value="XDQ30932.1"/>
    <property type="molecule type" value="Genomic_DNA"/>
</dbReference>
<dbReference type="Pfam" id="PF03861">
    <property type="entry name" value="ANTAR"/>
    <property type="match status" value="1"/>
</dbReference>
<dbReference type="CDD" id="cd07043">
    <property type="entry name" value="STAS_anti-anti-sigma_factors"/>
    <property type="match status" value="1"/>
</dbReference>
<dbReference type="InterPro" id="IPR002645">
    <property type="entry name" value="STAS_dom"/>
</dbReference>
<proteinExistence type="predicted"/>
<dbReference type="AlphaFoldDB" id="A0AB39PKP0"/>
<dbReference type="PROSITE" id="PS50921">
    <property type="entry name" value="ANTAR"/>
    <property type="match status" value="1"/>
</dbReference>
<gene>
    <name evidence="3" type="ORF">AB5J56_42285</name>
</gene>
<feature type="domain" description="ANTAR" evidence="2">
    <location>
        <begin position="169"/>
        <end position="230"/>
    </location>
</feature>
<dbReference type="InterPro" id="IPR036513">
    <property type="entry name" value="STAS_dom_sf"/>
</dbReference>
<evidence type="ECO:0000259" key="1">
    <source>
        <dbReference type="PROSITE" id="PS50801"/>
    </source>
</evidence>
<dbReference type="RefSeq" id="WP_369241347.1">
    <property type="nucleotide sequence ID" value="NZ_CP163435.1"/>
</dbReference>
<dbReference type="PROSITE" id="PS50801">
    <property type="entry name" value="STAS"/>
    <property type="match status" value="1"/>
</dbReference>
<evidence type="ECO:0000313" key="3">
    <source>
        <dbReference type="EMBL" id="XDQ30932.1"/>
    </source>
</evidence>
<accession>A0AB39PKP0</accession>
<dbReference type="SUPFAM" id="SSF52091">
    <property type="entry name" value="SpoIIaa-like"/>
    <property type="match status" value="1"/>
</dbReference>
<name>A0AB39PKP0_9ACTN</name>
<dbReference type="Gene3D" id="3.30.750.24">
    <property type="entry name" value="STAS domain"/>
    <property type="match status" value="1"/>
</dbReference>
<dbReference type="GO" id="GO:0003723">
    <property type="term" value="F:RNA binding"/>
    <property type="evidence" value="ECO:0007669"/>
    <property type="project" value="InterPro"/>
</dbReference>
<dbReference type="GO" id="GO:0043856">
    <property type="term" value="F:anti-sigma factor antagonist activity"/>
    <property type="evidence" value="ECO:0007669"/>
    <property type="project" value="TreeGrafter"/>
</dbReference>
<feature type="domain" description="STAS" evidence="1">
    <location>
        <begin position="39"/>
        <end position="129"/>
    </location>
</feature>